<evidence type="ECO:0000313" key="2">
    <source>
        <dbReference type="EMBL" id="ORY42108.1"/>
    </source>
</evidence>
<name>A0A1Y2C4Z4_9FUNG</name>
<gene>
    <name evidence="2" type="ORF">LY90DRAFT_671937</name>
</gene>
<evidence type="ECO:0000256" key="1">
    <source>
        <dbReference type="SAM" id="MobiDB-lite"/>
    </source>
</evidence>
<protein>
    <submittedName>
        <fullName evidence="2">Uncharacterized protein</fullName>
    </submittedName>
</protein>
<dbReference type="Proteomes" id="UP000193920">
    <property type="component" value="Unassembled WGS sequence"/>
</dbReference>
<dbReference type="EMBL" id="MCOG01000121">
    <property type="protein sequence ID" value="ORY42108.1"/>
    <property type="molecule type" value="Genomic_DNA"/>
</dbReference>
<feature type="compositionally biased region" description="Low complexity" evidence="1">
    <location>
        <begin position="580"/>
        <end position="593"/>
    </location>
</feature>
<proteinExistence type="predicted"/>
<accession>A0A1Y2C4Z4</accession>
<keyword evidence="3" id="KW-1185">Reference proteome</keyword>
<comment type="caution">
    <text evidence="2">The sequence shown here is derived from an EMBL/GenBank/DDBJ whole genome shotgun (WGS) entry which is preliminary data.</text>
</comment>
<organism evidence="2 3">
    <name type="scientific">Neocallimastix californiae</name>
    <dbReference type="NCBI Taxonomy" id="1754190"/>
    <lineage>
        <taxon>Eukaryota</taxon>
        <taxon>Fungi</taxon>
        <taxon>Fungi incertae sedis</taxon>
        <taxon>Chytridiomycota</taxon>
        <taxon>Chytridiomycota incertae sedis</taxon>
        <taxon>Neocallimastigomycetes</taxon>
        <taxon>Neocallimastigales</taxon>
        <taxon>Neocallimastigaceae</taxon>
        <taxon>Neocallimastix</taxon>
    </lineage>
</organism>
<dbReference type="AlphaFoldDB" id="A0A1Y2C4Z4"/>
<feature type="region of interest" description="Disordered" evidence="1">
    <location>
        <begin position="577"/>
        <end position="600"/>
    </location>
</feature>
<sequence>MINIQNYNMETSSETNAINVLSWIFDELDTQKFGITNNQHFNYFDDSDENIQQINHFYLTNKSFDINSDDNEDGDHEFKAVCCSKKNDSIKVHPNQGETGDFKEFAKNKKKLITKEKENDANIHTLAKKFSSLESLKEKNEFKSKSINFEYFNANISLNPEDNNQLIYNSKELRKFKSDYQINLQIPLNVKFVNFSKEKQNPFVNSSNRSLFNSNVLSDEDILTDEFPDSKLMKNEVGEGNILEKSYEENKEKELINSDKVNNSIKDGNLILKNMGNKQNFNDDFIKGDNKEKTKKSDLDSVFSSTTAVNSNISIIKESTIQTSIKNKDNKTPNDDLSLLEKKKSEKENESVYILNEYGQSLFRLRYYLLQLKYLIDCNKDLEQIVFYKLAMSQYPESNSVRTWLKRRITREPLVHGYCLPPFKMIDETQNNPQNNDIINRPLKNKIFHSLSLDKKYQVLEPLNFEFNREVMGTNEHKTIFNCNSNLKYCQMKQHNDIILRTIFIKCLFQQASDIKNLIGNERFQSLKDKALINLQPHLSKHYKTDKNISNSMISIKLKTYKKKGIYLQHHSKKASYDFSSRNTRNSNNNLLSPQPVDSINNNLHSSTYNERYEKSKSFQNLFSSNSPSKLRNCHTLTESNHKYSYSQPLAHIIFNKQNNQYNIEPLPSINSSQRLFPKEKSSFISKYIFPSNANVSSGNSYYNINKSNSNMIMNSINNGNYTNTNNSNMNISNINNSNLNVSSNNKNIKNNRSMIMNDISINVIRPSGINMSVNNGNINTNINSYSYRKHSHISSISSIKEITSNSNCYNIDNVKYSLESVSKTKRNIARNINSNGSTDFIHNDTNRKIKDIYLQKSSNSFKENDNIYDGFNQSGIINNYSDKDSVYSLSSNYDINDNDTSEKVNENNIGADSNKTLVVYQHNYKKANIIKKVLMLIKSKKQFDKKKKATKNDKVKDKNDKLNIKSNNIVDSEETINNSIEISKSYPSSSINNIDFSKNRNNNYSSDDTIHSNCRSIQNNKTEIIEKEKNIKTKKSSKWYNIFKNSKSKDIKIKLPNIINNNNNI</sequence>
<reference evidence="2 3" key="1">
    <citation type="submission" date="2016-08" db="EMBL/GenBank/DDBJ databases">
        <title>A Parts List for Fungal Cellulosomes Revealed by Comparative Genomics.</title>
        <authorList>
            <consortium name="DOE Joint Genome Institute"/>
            <person name="Haitjema C.H."/>
            <person name="Gilmore S.P."/>
            <person name="Henske J.K."/>
            <person name="Solomon K.V."/>
            <person name="De Groot R."/>
            <person name="Kuo A."/>
            <person name="Mondo S.J."/>
            <person name="Salamov A.A."/>
            <person name="Labutti K."/>
            <person name="Zhao Z."/>
            <person name="Chiniquy J."/>
            <person name="Barry K."/>
            <person name="Brewer H.M."/>
            <person name="Purvine S.O."/>
            <person name="Wright A.T."/>
            <person name="Boxma B."/>
            <person name="Van Alen T."/>
            <person name="Hackstein J.H."/>
            <person name="Baker S.E."/>
            <person name="Grigoriev I.V."/>
            <person name="O'Malley M.A."/>
        </authorList>
    </citation>
    <scope>NUCLEOTIDE SEQUENCE [LARGE SCALE GENOMIC DNA]</scope>
    <source>
        <strain evidence="2 3">G1</strain>
    </source>
</reference>
<evidence type="ECO:0000313" key="3">
    <source>
        <dbReference type="Proteomes" id="UP000193920"/>
    </source>
</evidence>